<evidence type="ECO:0000259" key="5">
    <source>
        <dbReference type="PROSITE" id="PS50977"/>
    </source>
</evidence>
<feature type="domain" description="HTH tetR-type" evidence="5">
    <location>
        <begin position="15"/>
        <end position="75"/>
    </location>
</feature>
<evidence type="ECO:0000256" key="3">
    <source>
        <dbReference type="ARBA" id="ARBA00023163"/>
    </source>
</evidence>
<dbReference type="PROSITE" id="PS01081">
    <property type="entry name" value="HTH_TETR_1"/>
    <property type="match status" value="1"/>
</dbReference>
<dbReference type="Proteomes" id="UP000729701">
    <property type="component" value="Unassembled WGS sequence"/>
</dbReference>
<dbReference type="AlphaFoldDB" id="A0A951QQG6"/>
<proteinExistence type="predicted"/>
<dbReference type="InterPro" id="IPR050109">
    <property type="entry name" value="HTH-type_TetR-like_transc_reg"/>
</dbReference>
<dbReference type="GO" id="GO:0000976">
    <property type="term" value="F:transcription cis-regulatory region binding"/>
    <property type="evidence" value="ECO:0007669"/>
    <property type="project" value="TreeGrafter"/>
</dbReference>
<dbReference type="PROSITE" id="PS50977">
    <property type="entry name" value="HTH_TETR_2"/>
    <property type="match status" value="1"/>
</dbReference>
<protein>
    <submittedName>
        <fullName evidence="6">TetR/AcrR family transcriptional regulator</fullName>
    </submittedName>
</protein>
<dbReference type="SUPFAM" id="SSF46689">
    <property type="entry name" value="Homeodomain-like"/>
    <property type="match status" value="1"/>
</dbReference>
<dbReference type="Gene3D" id="1.10.357.10">
    <property type="entry name" value="Tetracycline Repressor, domain 2"/>
    <property type="match status" value="1"/>
</dbReference>
<evidence type="ECO:0000313" key="7">
    <source>
        <dbReference type="Proteomes" id="UP000729701"/>
    </source>
</evidence>
<organism evidence="6 7">
    <name type="scientific">Cyanomargarita calcarea GSE-NOS-MK-12-04C</name>
    <dbReference type="NCBI Taxonomy" id="2839659"/>
    <lineage>
        <taxon>Bacteria</taxon>
        <taxon>Bacillati</taxon>
        <taxon>Cyanobacteriota</taxon>
        <taxon>Cyanophyceae</taxon>
        <taxon>Nostocales</taxon>
        <taxon>Cyanomargaritaceae</taxon>
        <taxon>Cyanomargarita</taxon>
    </lineage>
</organism>
<dbReference type="EMBL" id="JAHHGZ010000027">
    <property type="protein sequence ID" value="MBW4670101.1"/>
    <property type="molecule type" value="Genomic_DNA"/>
</dbReference>
<name>A0A951QQG6_9CYAN</name>
<dbReference type="PANTHER" id="PTHR30055:SF223">
    <property type="entry name" value="HTH-TYPE TRANSCRIPTIONAL REGULATOR UIDR"/>
    <property type="match status" value="1"/>
</dbReference>
<dbReference type="PANTHER" id="PTHR30055">
    <property type="entry name" value="HTH-TYPE TRANSCRIPTIONAL REGULATOR RUTR"/>
    <property type="match status" value="1"/>
</dbReference>
<keyword evidence="3" id="KW-0804">Transcription</keyword>
<sequence length="206" mass="23170">MVRIRANEVSKEIASDKVEQILSGAMQEFLKHGFAGTSMDRVAQAAGVSKATVYNHFQDKEGLFKTLIEQLAQEKFQSAFGRQPLQGEPRIVLRQLIASALQGMICDEQHQAFVRVLIGESGRFPELAQTWVQHIMKPTIAILCKYMTDHPELDIPDPEATARIMIGALVHFMMTQEMLHGKEIIPMESDRMIDALTHLMLRGAQL</sequence>
<dbReference type="InterPro" id="IPR023772">
    <property type="entry name" value="DNA-bd_HTH_TetR-type_CS"/>
</dbReference>
<evidence type="ECO:0000256" key="2">
    <source>
        <dbReference type="ARBA" id="ARBA00023125"/>
    </source>
</evidence>
<dbReference type="SUPFAM" id="SSF48498">
    <property type="entry name" value="Tetracyclin repressor-like, C-terminal domain"/>
    <property type="match status" value="1"/>
</dbReference>
<accession>A0A951QQG6</accession>
<dbReference type="GO" id="GO:0045892">
    <property type="term" value="P:negative regulation of DNA-templated transcription"/>
    <property type="evidence" value="ECO:0007669"/>
    <property type="project" value="UniProtKB-ARBA"/>
</dbReference>
<feature type="DNA-binding region" description="H-T-H motif" evidence="4">
    <location>
        <begin position="38"/>
        <end position="57"/>
    </location>
</feature>
<dbReference type="FunFam" id="1.10.10.60:FF:000141">
    <property type="entry name" value="TetR family transcriptional regulator"/>
    <property type="match status" value="1"/>
</dbReference>
<dbReference type="InterPro" id="IPR036271">
    <property type="entry name" value="Tet_transcr_reg_TetR-rel_C_sf"/>
</dbReference>
<reference evidence="6" key="2">
    <citation type="journal article" date="2022" name="Microbiol. Resour. Announc.">
        <title>Metagenome Sequencing to Explore Phylogenomics of Terrestrial Cyanobacteria.</title>
        <authorList>
            <person name="Ward R.D."/>
            <person name="Stajich J.E."/>
            <person name="Johansen J.R."/>
            <person name="Huntemann M."/>
            <person name="Clum A."/>
            <person name="Foster B."/>
            <person name="Foster B."/>
            <person name="Roux S."/>
            <person name="Palaniappan K."/>
            <person name="Varghese N."/>
            <person name="Mukherjee S."/>
            <person name="Reddy T.B.K."/>
            <person name="Daum C."/>
            <person name="Copeland A."/>
            <person name="Chen I.A."/>
            <person name="Ivanova N.N."/>
            <person name="Kyrpides N.C."/>
            <person name="Shapiro N."/>
            <person name="Eloe-Fadrosh E.A."/>
            <person name="Pietrasiak N."/>
        </authorList>
    </citation>
    <scope>NUCLEOTIDE SEQUENCE</scope>
    <source>
        <strain evidence="6">GSE-NOS-MK-12-04C</strain>
    </source>
</reference>
<dbReference type="Pfam" id="PF00440">
    <property type="entry name" value="TetR_N"/>
    <property type="match status" value="1"/>
</dbReference>
<dbReference type="PRINTS" id="PR00455">
    <property type="entry name" value="HTHTETR"/>
</dbReference>
<evidence type="ECO:0000256" key="4">
    <source>
        <dbReference type="PROSITE-ProRule" id="PRU00335"/>
    </source>
</evidence>
<comment type="caution">
    <text evidence="6">The sequence shown here is derived from an EMBL/GenBank/DDBJ whole genome shotgun (WGS) entry which is preliminary data.</text>
</comment>
<keyword evidence="1" id="KW-0805">Transcription regulation</keyword>
<dbReference type="InterPro" id="IPR009057">
    <property type="entry name" value="Homeodomain-like_sf"/>
</dbReference>
<reference evidence="6" key="1">
    <citation type="submission" date="2021-05" db="EMBL/GenBank/DDBJ databases">
        <authorList>
            <person name="Pietrasiak N."/>
            <person name="Ward R."/>
            <person name="Stajich J.E."/>
            <person name="Kurbessoian T."/>
        </authorList>
    </citation>
    <scope>NUCLEOTIDE SEQUENCE</scope>
    <source>
        <strain evidence="6">GSE-NOS-MK-12-04C</strain>
    </source>
</reference>
<dbReference type="Pfam" id="PF14246">
    <property type="entry name" value="TetR_C_7"/>
    <property type="match status" value="1"/>
</dbReference>
<dbReference type="InterPro" id="IPR001647">
    <property type="entry name" value="HTH_TetR"/>
</dbReference>
<evidence type="ECO:0000313" key="6">
    <source>
        <dbReference type="EMBL" id="MBW4670101.1"/>
    </source>
</evidence>
<dbReference type="InterPro" id="IPR039536">
    <property type="entry name" value="TetR_C_Proteobacteria"/>
</dbReference>
<gene>
    <name evidence="6" type="ORF">KME60_22490</name>
</gene>
<evidence type="ECO:0000256" key="1">
    <source>
        <dbReference type="ARBA" id="ARBA00023015"/>
    </source>
</evidence>
<dbReference type="GO" id="GO:0003700">
    <property type="term" value="F:DNA-binding transcription factor activity"/>
    <property type="evidence" value="ECO:0007669"/>
    <property type="project" value="TreeGrafter"/>
</dbReference>
<keyword evidence="2 4" id="KW-0238">DNA-binding</keyword>